<gene>
    <name evidence="4" type="ORF">C8Q69DRAFT_442351</name>
</gene>
<evidence type="ECO:0000256" key="2">
    <source>
        <dbReference type="SAM" id="MobiDB-lite"/>
    </source>
</evidence>
<dbReference type="Proteomes" id="UP000283841">
    <property type="component" value="Unassembled WGS sequence"/>
</dbReference>
<sequence>MSYAAAAAKGPKQSPEDARAPPPPEIEKTEAESTINLVDVDGPHVAAVPADFEEQKVKTTTQAERLEREAQEKYEAEKKKAKEAVEKAEEKAKSAAGSFRRNEDNPVILGNAFLVTAIAGGLGYGAYRKHLQGQLSWKLVGIWGGAVGALAVADYFVSK</sequence>
<keyword evidence="3" id="KW-1133">Transmembrane helix</keyword>
<dbReference type="RefSeq" id="XP_028487828.1">
    <property type="nucleotide sequence ID" value="XM_028628829.1"/>
</dbReference>
<dbReference type="GO" id="GO:1990593">
    <property type="term" value="F:nascent polypeptide-associated complex binding"/>
    <property type="evidence" value="ECO:0007669"/>
    <property type="project" value="InterPro"/>
</dbReference>
<dbReference type="VEuPathDB" id="FungiDB:C8Q69DRAFT_442351"/>
<dbReference type="GeneID" id="39598106"/>
<dbReference type="InterPro" id="IPR039454">
    <property type="entry name" value="OM14"/>
</dbReference>
<name>A0A443I293_BYSSP</name>
<proteinExistence type="predicted"/>
<dbReference type="PANTHER" id="PTHR38402">
    <property type="entry name" value="MITOCHONDRIAL OUTER MEMBRANE PROTEIN OM14"/>
    <property type="match status" value="1"/>
</dbReference>
<feature type="region of interest" description="Disordered" evidence="2">
    <location>
        <begin position="1"/>
        <end position="33"/>
    </location>
</feature>
<dbReference type="PANTHER" id="PTHR38402:SF1">
    <property type="entry name" value="MITOCHONDRIAL OUTER MEMBRANE PROTEIN OM14"/>
    <property type="match status" value="1"/>
</dbReference>
<evidence type="ECO:0000313" key="4">
    <source>
        <dbReference type="EMBL" id="RWQ98183.1"/>
    </source>
</evidence>
<keyword evidence="5" id="KW-1185">Reference proteome</keyword>
<accession>A0A443I293</accession>
<dbReference type="EMBL" id="RCNU01000002">
    <property type="protein sequence ID" value="RWQ98183.1"/>
    <property type="molecule type" value="Genomic_DNA"/>
</dbReference>
<evidence type="ECO:0000256" key="3">
    <source>
        <dbReference type="SAM" id="Phobius"/>
    </source>
</evidence>
<dbReference type="STRING" id="264951.A0A443I293"/>
<feature type="transmembrane region" description="Helical" evidence="3">
    <location>
        <begin position="107"/>
        <end position="127"/>
    </location>
</feature>
<reference evidence="4 5" key="1">
    <citation type="journal article" date="2018" name="Front. Microbiol.">
        <title>Genomic and genetic insights into a cosmopolitan fungus, Paecilomyces variotii (Eurotiales).</title>
        <authorList>
            <person name="Urquhart A.S."/>
            <person name="Mondo S.J."/>
            <person name="Makela M.R."/>
            <person name="Hane J.K."/>
            <person name="Wiebenga A."/>
            <person name="He G."/>
            <person name="Mihaltcheva S."/>
            <person name="Pangilinan J."/>
            <person name="Lipzen A."/>
            <person name="Barry K."/>
            <person name="de Vries R.P."/>
            <person name="Grigoriev I.V."/>
            <person name="Idnurm A."/>
        </authorList>
    </citation>
    <scope>NUCLEOTIDE SEQUENCE [LARGE SCALE GENOMIC DNA]</scope>
    <source>
        <strain evidence="4 5">CBS 101075</strain>
    </source>
</reference>
<organism evidence="4 5">
    <name type="scientific">Byssochlamys spectabilis</name>
    <name type="common">Paecilomyces variotii</name>
    <dbReference type="NCBI Taxonomy" id="264951"/>
    <lineage>
        <taxon>Eukaryota</taxon>
        <taxon>Fungi</taxon>
        <taxon>Dikarya</taxon>
        <taxon>Ascomycota</taxon>
        <taxon>Pezizomycotina</taxon>
        <taxon>Eurotiomycetes</taxon>
        <taxon>Eurotiomycetidae</taxon>
        <taxon>Eurotiales</taxon>
        <taxon>Thermoascaceae</taxon>
        <taxon>Paecilomyces</taxon>
    </lineage>
</organism>
<keyword evidence="1" id="KW-0175">Coiled coil</keyword>
<evidence type="ECO:0000313" key="5">
    <source>
        <dbReference type="Proteomes" id="UP000283841"/>
    </source>
</evidence>
<dbReference type="GO" id="GO:0006626">
    <property type="term" value="P:protein targeting to mitochondrion"/>
    <property type="evidence" value="ECO:0007669"/>
    <property type="project" value="TreeGrafter"/>
</dbReference>
<dbReference type="AlphaFoldDB" id="A0A443I293"/>
<feature type="transmembrane region" description="Helical" evidence="3">
    <location>
        <begin position="139"/>
        <end position="157"/>
    </location>
</feature>
<keyword evidence="3" id="KW-0472">Membrane</keyword>
<feature type="coiled-coil region" evidence="1">
    <location>
        <begin position="56"/>
        <end position="98"/>
    </location>
</feature>
<protein>
    <submittedName>
        <fullName evidence="4">Uncharacterized protein</fullName>
    </submittedName>
</protein>
<feature type="compositionally biased region" description="Basic and acidic residues" evidence="2">
    <location>
        <begin position="14"/>
        <end position="31"/>
    </location>
</feature>
<keyword evidence="3" id="KW-0812">Transmembrane</keyword>
<dbReference type="GO" id="GO:0005741">
    <property type="term" value="C:mitochondrial outer membrane"/>
    <property type="evidence" value="ECO:0007669"/>
    <property type="project" value="InterPro"/>
</dbReference>
<comment type="caution">
    <text evidence="4">The sequence shown here is derived from an EMBL/GenBank/DDBJ whole genome shotgun (WGS) entry which is preliminary data.</text>
</comment>
<evidence type="ECO:0000256" key="1">
    <source>
        <dbReference type="SAM" id="Coils"/>
    </source>
</evidence>